<evidence type="ECO:0000313" key="4">
    <source>
        <dbReference type="EMBL" id="SES72651.1"/>
    </source>
</evidence>
<evidence type="ECO:0000256" key="1">
    <source>
        <dbReference type="ARBA" id="ARBA00010947"/>
    </source>
</evidence>
<reference evidence="5" key="1">
    <citation type="submission" date="2016-10" db="EMBL/GenBank/DDBJ databases">
        <authorList>
            <person name="Varghese N."/>
            <person name="Submissions S."/>
        </authorList>
    </citation>
    <scope>NUCLEOTIDE SEQUENCE [LARGE SCALE GENOMIC DNA]</scope>
    <source>
        <strain evidence="5">CGMCC 1.6489</strain>
    </source>
</reference>
<dbReference type="EC" id="3.5.2.-" evidence="3"/>
<comment type="similarity">
    <text evidence="1 3">Belongs to the cyclic amide hydrolase (CyAH) family.</text>
</comment>
<feature type="binding site" evidence="3">
    <location>
        <position position="61"/>
    </location>
    <ligand>
        <name>substrate</name>
    </ligand>
</feature>
<name>A0A1H9YU99_9GAMM</name>
<comment type="caution">
    <text evidence="3">Lacks conserved residue(s) required for the propagation of feature annotation.</text>
</comment>
<feature type="binding site" evidence="3">
    <location>
        <position position="366"/>
    </location>
    <ligand>
        <name>Mg(2+)</name>
        <dbReference type="ChEBI" id="CHEBI:18420"/>
        <note>structural</note>
    </ligand>
</feature>
<sequence length="385" mass="40335">MAQTERDQITMRSHVHRFTLTDPGNVSPLAEAFRSGQLDPATVVAVIGKTPGNGLVNDYTRGYLTQSLALLIGSHTGQSWQQVTERVPFIFSGGTEGVLTPHITVFCAEPGERSRASSIYSASADTSASPGLAIATAFTPALAPDAIGRNGQALATAEAVRNAMTAAGINDPADVHFVQVKGPCLTAAKMAEARSQGLAVAGTSADQSMALSRVASAFGVALALGEIQEDQLEEAAFLTDFRLWSGVASCSSGIEVSCNEIVLLGNSRHWQSDYRIGHRPMADALDIRAIYDLIDELGLDPAAPEIAAAFVKCEPDRRGLIRGQPHTMLNDGDLNPQRHIRGAVGAIAAAVFSDTRIFVSGGAEHQGPDGGGTVTAIARKPELAP</sequence>
<dbReference type="InterPro" id="IPR014086">
    <property type="entry name" value="AtzD/Barbiturase"/>
</dbReference>
<organism evidence="4 5">
    <name type="scientific">Marinobacter segnicrescens</name>
    <dbReference type="NCBI Taxonomy" id="430453"/>
    <lineage>
        <taxon>Bacteria</taxon>
        <taxon>Pseudomonadati</taxon>
        <taxon>Pseudomonadota</taxon>
        <taxon>Gammaproteobacteria</taxon>
        <taxon>Pseudomonadales</taxon>
        <taxon>Marinobacteraceae</taxon>
        <taxon>Marinobacter</taxon>
    </lineage>
</organism>
<dbReference type="InterPro" id="IPR043006">
    <property type="entry name" value="AtzD/Barbiturase_RUB"/>
</dbReference>
<comment type="domain">
    <text evidence="3">The monomer structure is formed from three repeating units (RUs) that share the same structure as one another. The monomer and the active site possess nearly threefold rotational symmetry, to the extent that the active site possesses three potential Ser-Lys catalytic dyads, but one of the 3 active site surfaces varies in composition suggesting it is involved in confering substrate specificity.</text>
</comment>
<evidence type="ECO:0000256" key="3">
    <source>
        <dbReference type="HAMAP-Rule" id="MF_01989"/>
    </source>
</evidence>
<dbReference type="RefSeq" id="WP_218144749.1">
    <property type="nucleotide sequence ID" value="NZ_FOHZ01000001.1"/>
</dbReference>
<feature type="binding site" evidence="3">
    <location>
        <position position="213"/>
    </location>
    <ligand>
        <name>substrate</name>
    </ligand>
</feature>
<dbReference type="AlphaFoldDB" id="A0A1H9YU99"/>
<feature type="active site" evidence="3">
    <location>
        <position position="181"/>
    </location>
</feature>
<feature type="binding site" evidence="3">
    <location>
        <position position="363"/>
    </location>
    <ligand>
        <name>Mg(2+)</name>
        <dbReference type="ChEBI" id="CHEBI:18420"/>
        <note>structural</note>
    </ligand>
</feature>
<feature type="binding site" evidence="3">
    <location>
        <begin position="251"/>
        <end position="252"/>
    </location>
    <ligand>
        <name>substrate</name>
    </ligand>
</feature>
<dbReference type="Gene3D" id="3.30.1330.180">
    <property type="entry name" value="Cyanuric acid hydrolase/Barbiturase, RU B"/>
    <property type="match status" value="1"/>
</dbReference>
<dbReference type="EMBL" id="FOHZ01000001">
    <property type="protein sequence ID" value="SES72651.1"/>
    <property type="molecule type" value="Genomic_DNA"/>
</dbReference>
<dbReference type="Proteomes" id="UP000198762">
    <property type="component" value="Unassembled WGS sequence"/>
</dbReference>
<dbReference type="Gene3D" id="3.30.1330.170">
    <property type="entry name" value="Cyanuric acid hydrolase/Barbiturase, RU A"/>
    <property type="match status" value="1"/>
</dbReference>
<feature type="region of interest" description="RU A" evidence="3">
    <location>
        <begin position="1"/>
        <end position="112"/>
    </location>
</feature>
<dbReference type="InterPro" id="IPR043008">
    <property type="entry name" value="AtzD/Barbiturase_RUA"/>
</dbReference>
<keyword evidence="3" id="KW-0479">Metal-binding</keyword>
<keyword evidence="5" id="KW-1185">Reference proteome</keyword>
<dbReference type="GO" id="GO:0046872">
    <property type="term" value="F:metal ion binding"/>
    <property type="evidence" value="ECO:0007669"/>
    <property type="project" value="UniProtKB-UniRule"/>
</dbReference>
<feature type="region of interest" description="RU C" evidence="3">
    <location>
        <begin position="274"/>
        <end position="385"/>
    </location>
</feature>
<dbReference type="STRING" id="430453.SAMN04487962_101341"/>
<dbReference type="Gene3D" id="3.30.1330.160">
    <property type="entry name" value="Cyanuric acid hydrolase/Barbituras, RU C"/>
    <property type="match status" value="1"/>
</dbReference>
<accession>A0A1H9YU99</accession>
<dbReference type="InterPro" id="IPR043007">
    <property type="entry name" value="AtzD/Barbiturase_RUC"/>
</dbReference>
<feature type="region of interest" description="RU B" evidence="3">
    <location>
        <begin position="131"/>
        <end position="268"/>
    </location>
</feature>
<feature type="binding site" evidence="3">
    <location>
        <position position="371"/>
    </location>
    <ligand>
        <name>Mg(2+)</name>
        <dbReference type="ChEBI" id="CHEBI:18420"/>
        <note>structural</note>
    </ligand>
</feature>
<evidence type="ECO:0000313" key="5">
    <source>
        <dbReference type="Proteomes" id="UP000198762"/>
    </source>
</evidence>
<feature type="binding site" evidence="3">
    <location>
        <position position="314"/>
    </location>
    <ligand>
        <name>Mg(2+)</name>
        <dbReference type="ChEBI" id="CHEBI:18420"/>
        <note>structural</note>
    </ligand>
</feature>
<dbReference type="Pfam" id="PF09663">
    <property type="entry name" value="Amido_AtzD_TrzD"/>
    <property type="match status" value="1"/>
</dbReference>
<keyword evidence="2 3" id="KW-0378">Hydrolase</keyword>
<comment type="subunit">
    <text evidence="3">Homotetramer.</text>
</comment>
<feature type="binding site" evidence="3">
    <location>
        <position position="368"/>
    </location>
    <ligand>
        <name>Mg(2+)</name>
        <dbReference type="ChEBI" id="CHEBI:18420"/>
        <note>structural</note>
    </ligand>
</feature>
<feature type="binding site" evidence="3">
    <location>
        <begin position="360"/>
        <end position="361"/>
    </location>
    <ligand>
        <name>substrate</name>
    </ligand>
</feature>
<protein>
    <recommendedName>
        <fullName evidence="3">Cyclic amide hydrolase</fullName>
        <shortName evidence="3">CyAH</shortName>
        <ecNumber evidence="3">3.5.2.-</ecNumber>
    </recommendedName>
    <alternativeName>
        <fullName evidence="3">Ring-opening amidohydrolase</fullName>
    </alternativeName>
</protein>
<dbReference type="HAMAP" id="MF_01989">
    <property type="entry name" value="Cyc_amidohydrol"/>
    <property type="match status" value="1"/>
</dbReference>
<feature type="binding site" evidence="3">
    <location>
        <begin position="92"/>
        <end position="93"/>
    </location>
    <ligand>
        <name>substrate</name>
    </ligand>
</feature>
<comment type="function">
    <text evidence="3">Cyclic amide hydrolase of unknown substrate specificity. Catalyzes the hydrolytic ring-opening of a cyclic amide. Does not act on cyanuric acid nor barbituric acid.</text>
</comment>
<proteinExistence type="inferred from homology"/>
<gene>
    <name evidence="4" type="ORF">SAMN04487962_101341</name>
</gene>
<feature type="binding site" evidence="3">
    <location>
        <position position="341"/>
    </location>
    <ligand>
        <name>substrate</name>
    </ligand>
</feature>
<keyword evidence="3" id="KW-0460">Magnesium</keyword>
<evidence type="ECO:0000256" key="2">
    <source>
        <dbReference type="ARBA" id="ARBA00022801"/>
    </source>
</evidence>
<dbReference type="NCBIfam" id="TIGR02714">
    <property type="entry name" value="amido_AtzD_TrzD"/>
    <property type="match status" value="1"/>
</dbReference>
<feature type="active site" description="Nucleophile" evidence="3">
    <location>
        <position position="251"/>
    </location>
</feature>
<dbReference type="GO" id="GO:0016812">
    <property type="term" value="F:hydrolase activity, acting on carbon-nitrogen (but not peptide) bonds, in cyclic amides"/>
    <property type="evidence" value="ECO:0007669"/>
    <property type="project" value="UniProtKB-UniRule"/>
</dbReference>
<feature type="binding site" evidence="3">
    <location>
        <position position="367"/>
    </location>
    <ligand>
        <name>Mg(2+)</name>
        <dbReference type="ChEBI" id="CHEBI:18420"/>
        <note>structural</note>
    </ligand>
</feature>